<dbReference type="SUPFAM" id="SSF53335">
    <property type="entry name" value="S-adenosyl-L-methionine-dependent methyltransferases"/>
    <property type="match status" value="1"/>
</dbReference>
<dbReference type="Gene3D" id="3.40.50.150">
    <property type="entry name" value="Vaccinia Virus protein VP39"/>
    <property type="match status" value="1"/>
</dbReference>
<keyword evidence="3" id="KW-0808">Transferase</keyword>
<feature type="compositionally biased region" description="Low complexity" evidence="2">
    <location>
        <begin position="432"/>
        <end position="442"/>
    </location>
</feature>
<feature type="compositionally biased region" description="Polar residues" evidence="2">
    <location>
        <begin position="16"/>
        <end position="28"/>
    </location>
</feature>
<feature type="compositionally biased region" description="Basic residues" evidence="2">
    <location>
        <begin position="1"/>
        <end position="13"/>
    </location>
</feature>
<evidence type="ECO:0000256" key="2">
    <source>
        <dbReference type="SAM" id="MobiDB-lite"/>
    </source>
</evidence>
<dbReference type="Pfam" id="PF13489">
    <property type="entry name" value="Methyltransf_23"/>
    <property type="match status" value="1"/>
</dbReference>
<dbReference type="PANTHER" id="PTHR43591">
    <property type="entry name" value="METHYLTRANSFERASE"/>
    <property type="match status" value="1"/>
</dbReference>
<feature type="region of interest" description="Disordered" evidence="2">
    <location>
        <begin position="411"/>
        <end position="464"/>
    </location>
</feature>
<reference evidence="3 4" key="1">
    <citation type="submission" date="2024-01" db="EMBL/GenBank/DDBJ databases">
        <title>Complete genome of Cladobotryum mycophilum ATHUM6906.</title>
        <authorList>
            <person name="Christinaki A.C."/>
            <person name="Myridakis A.I."/>
            <person name="Kouvelis V.N."/>
        </authorList>
    </citation>
    <scope>NUCLEOTIDE SEQUENCE [LARGE SCALE GENOMIC DNA]</scope>
    <source>
        <strain evidence="3 4">ATHUM6906</strain>
    </source>
</reference>
<dbReference type="CDD" id="cd02440">
    <property type="entry name" value="AdoMet_MTases"/>
    <property type="match status" value="1"/>
</dbReference>
<dbReference type="InterPro" id="IPR029063">
    <property type="entry name" value="SAM-dependent_MTases_sf"/>
</dbReference>
<feature type="region of interest" description="Disordered" evidence="2">
    <location>
        <begin position="1"/>
        <end position="56"/>
    </location>
</feature>
<accession>A0ABR0SA97</accession>
<dbReference type="EMBL" id="JAVFKD010000015">
    <property type="protein sequence ID" value="KAK5989084.1"/>
    <property type="molecule type" value="Genomic_DNA"/>
</dbReference>
<protein>
    <submittedName>
        <fullName evidence="3">Methyltransferase pytC</fullName>
    </submittedName>
</protein>
<keyword evidence="3" id="KW-0489">Methyltransferase</keyword>
<proteinExistence type="inferred from homology"/>
<dbReference type="Proteomes" id="UP001338125">
    <property type="component" value="Unassembled WGS sequence"/>
</dbReference>
<comment type="similarity">
    <text evidence="1">Belongs to the methyltransferase superfamily. LaeA methyltransferase family.</text>
</comment>
<keyword evidence="4" id="KW-1185">Reference proteome</keyword>
<dbReference type="GO" id="GO:0032259">
    <property type="term" value="P:methylation"/>
    <property type="evidence" value="ECO:0007669"/>
    <property type="project" value="UniProtKB-KW"/>
</dbReference>
<name>A0ABR0SA97_9HYPO</name>
<evidence type="ECO:0000313" key="4">
    <source>
        <dbReference type="Proteomes" id="UP001338125"/>
    </source>
</evidence>
<dbReference type="GO" id="GO:0008168">
    <property type="term" value="F:methyltransferase activity"/>
    <property type="evidence" value="ECO:0007669"/>
    <property type="project" value="UniProtKB-KW"/>
</dbReference>
<comment type="caution">
    <text evidence="3">The sequence shown here is derived from an EMBL/GenBank/DDBJ whole genome shotgun (WGS) entry which is preliminary data.</text>
</comment>
<sequence>MAPRKRKARKTARQRPSNNGSDVMTSHDPNAPRGARPSTGCTMSDLGANDDPHTAMTSLDDTEEEMRDVHDHHHELDDELETVSMYPASHHPRAPSMYRSGHSIPGDSRTIASDIASSTRSLWAMDLDYREIHGRRYCRDYFMPNDEIEQLRLTLQHQVLLHTIDNELTLVPVENPTHVLDIGTGTGEWAIRFAEMYPDCEVVGTDISAIAETRSVPINVFFEIEDAEDWDRPFDHYDIIHIRWMQGAFRDWSFIYKNAYDSIKPGGWIEVLDFVGNDSLANFFGNFPPGSPIHALFRDVNIAAEKSGRTRSVAHLEPLMFMDAGFVDVRCTEYILPIDVTDRNIGKIWLIVCLDSIESICLRLLTEHMDWNPVECRAACEAAALELANLARNPETGRNIAVKVRAIVGRKPNNAPSPPPAGHVAGEERMSPSRGSSSTGTPHYATWNGLESYTPPNGVNSRSY</sequence>
<gene>
    <name evidence="3" type="ORF">PT974_10582</name>
</gene>
<evidence type="ECO:0000313" key="3">
    <source>
        <dbReference type="EMBL" id="KAK5989084.1"/>
    </source>
</evidence>
<feature type="compositionally biased region" description="Polar residues" evidence="2">
    <location>
        <begin position="449"/>
        <end position="464"/>
    </location>
</feature>
<organism evidence="3 4">
    <name type="scientific">Cladobotryum mycophilum</name>
    <dbReference type="NCBI Taxonomy" id="491253"/>
    <lineage>
        <taxon>Eukaryota</taxon>
        <taxon>Fungi</taxon>
        <taxon>Dikarya</taxon>
        <taxon>Ascomycota</taxon>
        <taxon>Pezizomycotina</taxon>
        <taxon>Sordariomycetes</taxon>
        <taxon>Hypocreomycetidae</taxon>
        <taxon>Hypocreales</taxon>
        <taxon>Hypocreaceae</taxon>
        <taxon>Cladobotryum</taxon>
    </lineage>
</organism>
<evidence type="ECO:0000256" key="1">
    <source>
        <dbReference type="ARBA" id="ARBA00038158"/>
    </source>
</evidence>
<dbReference type="PANTHER" id="PTHR43591:SF105">
    <property type="entry name" value="METHYLTRANSFERASE DOMAIN-CONTAINING PROTEIN-RELATED"/>
    <property type="match status" value="1"/>
</dbReference>